<feature type="domain" description="Lcl C-terminal" evidence="2">
    <location>
        <begin position="35"/>
        <end position="219"/>
    </location>
</feature>
<accession>A0A177NMJ8</accession>
<organism evidence="3 4">
    <name type="scientific">Methylomonas koyamae</name>
    <dbReference type="NCBI Taxonomy" id="702114"/>
    <lineage>
        <taxon>Bacteria</taxon>
        <taxon>Pseudomonadati</taxon>
        <taxon>Pseudomonadota</taxon>
        <taxon>Gammaproteobacteria</taxon>
        <taxon>Methylococcales</taxon>
        <taxon>Methylococcaceae</taxon>
        <taxon>Methylomonas</taxon>
    </lineage>
</organism>
<dbReference type="OrthoDB" id="8537107at2"/>
<evidence type="ECO:0000313" key="3">
    <source>
        <dbReference type="EMBL" id="OAI19165.1"/>
    </source>
</evidence>
<gene>
    <name evidence="3" type="ORF">A1355_04795</name>
</gene>
<proteinExistence type="predicted"/>
<evidence type="ECO:0000313" key="4">
    <source>
        <dbReference type="Proteomes" id="UP000077628"/>
    </source>
</evidence>
<keyword evidence="1" id="KW-0732">Signal</keyword>
<dbReference type="STRING" id="702114.A1355_04795"/>
<evidence type="ECO:0000259" key="2">
    <source>
        <dbReference type="Pfam" id="PF07603"/>
    </source>
</evidence>
<sequence length="252" mass="27265">MTFKQSTKSVAMALVFGAFFSSANAALIDRGNGLLYDTVLDVTWLQNANLAATNTFGVSGINANGTMSWTTAQDWISAMNSANYLGYNQWRLPTIKPIDGSATNYNLTYATNGSSDNGFSIDSPYSELSYMYYVNLGLKPAFDANGNFTSNFGIFGNGTYSSSAPYLQNNVGLVQNLQAYAYWSGSPDLSNPVYAWWVNFGNGRQGRYFQTDKYEAWAVISGDVAAVPVPGALWLFGSAIASLVGLSRRQSA</sequence>
<protein>
    <recommendedName>
        <fullName evidence="2">Lcl C-terminal domain-containing protein</fullName>
    </recommendedName>
</protein>
<dbReference type="RefSeq" id="WP_082885500.1">
    <property type="nucleotide sequence ID" value="NZ_LUUK01000161.1"/>
</dbReference>
<reference evidence="4" key="1">
    <citation type="submission" date="2016-03" db="EMBL/GenBank/DDBJ databases">
        <authorList>
            <person name="Heylen K."/>
            <person name="De Vos P."/>
            <person name="Vekeman B."/>
        </authorList>
    </citation>
    <scope>NUCLEOTIDE SEQUENCE [LARGE SCALE GENOMIC DNA]</scope>
    <source>
        <strain evidence="4">R-45383</strain>
    </source>
</reference>
<feature type="signal peptide" evidence="1">
    <location>
        <begin position="1"/>
        <end position="25"/>
    </location>
</feature>
<dbReference type="Proteomes" id="UP000077628">
    <property type="component" value="Unassembled WGS sequence"/>
</dbReference>
<feature type="chain" id="PRO_5008069320" description="Lcl C-terminal domain-containing protein" evidence="1">
    <location>
        <begin position="26"/>
        <end position="252"/>
    </location>
</feature>
<dbReference type="EMBL" id="LUUK01000161">
    <property type="protein sequence ID" value="OAI19165.1"/>
    <property type="molecule type" value="Genomic_DNA"/>
</dbReference>
<keyword evidence="4" id="KW-1185">Reference proteome</keyword>
<dbReference type="Pfam" id="PF07603">
    <property type="entry name" value="Lcl_C"/>
    <property type="match status" value="1"/>
</dbReference>
<dbReference type="InterPro" id="IPR011460">
    <property type="entry name" value="Lcl_C"/>
</dbReference>
<name>A0A177NMJ8_9GAMM</name>
<comment type="caution">
    <text evidence="3">The sequence shown here is derived from an EMBL/GenBank/DDBJ whole genome shotgun (WGS) entry which is preliminary data.</text>
</comment>
<dbReference type="AlphaFoldDB" id="A0A177NMJ8"/>
<evidence type="ECO:0000256" key="1">
    <source>
        <dbReference type="SAM" id="SignalP"/>
    </source>
</evidence>